<evidence type="ECO:0000256" key="6">
    <source>
        <dbReference type="SAM" id="MobiDB-lite"/>
    </source>
</evidence>
<gene>
    <name evidence="9" type="ORF">JI435_094500</name>
</gene>
<feature type="transmembrane region" description="Helical" evidence="7">
    <location>
        <begin position="276"/>
        <end position="296"/>
    </location>
</feature>
<evidence type="ECO:0000256" key="7">
    <source>
        <dbReference type="SAM" id="Phobius"/>
    </source>
</evidence>
<comment type="similarity">
    <text evidence="5">Belongs to the SAT4 family.</text>
</comment>
<dbReference type="EMBL" id="CP069023">
    <property type="protein sequence ID" value="QRC90023.1"/>
    <property type="molecule type" value="Genomic_DNA"/>
</dbReference>
<keyword evidence="10" id="KW-1185">Reference proteome</keyword>
<feature type="transmembrane region" description="Helical" evidence="7">
    <location>
        <begin position="152"/>
        <end position="174"/>
    </location>
</feature>
<feature type="region of interest" description="Disordered" evidence="6">
    <location>
        <begin position="322"/>
        <end position="379"/>
    </location>
</feature>
<dbReference type="GO" id="GO:0016020">
    <property type="term" value="C:membrane"/>
    <property type="evidence" value="ECO:0007669"/>
    <property type="project" value="UniProtKB-SubCell"/>
</dbReference>
<dbReference type="InterPro" id="IPR049326">
    <property type="entry name" value="Rhodopsin_dom_fungi"/>
</dbReference>
<dbReference type="AlphaFoldDB" id="A0A7U2ENC0"/>
<dbReference type="Pfam" id="PF20684">
    <property type="entry name" value="Fung_rhodopsin"/>
    <property type="match status" value="1"/>
</dbReference>
<dbReference type="VEuPathDB" id="FungiDB:JI435_094500"/>
<evidence type="ECO:0000256" key="3">
    <source>
        <dbReference type="ARBA" id="ARBA00022989"/>
    </source>
</evidence>
<evidence type="ECO:0000256" key="4">
    <source>
        <dbReference type="ARBA" id="ARBA00023136"/>
    </source>
</evidence>
<dbReference type="OMA" id="DDYLCVF"/>
<keyword evidence="2 7" id="KW-0812">Transmembrane</keyword>
<evidence type="ECO:0000313" key="9">
    <source>
        <dbReference type="EMBL" id="QRC90023.1"/>
    </source>
</evidence>
<evidence type="ECO:0000256" key="1">
    <source>
        <dbReference type="ARBA" id="ARBA00004141"/>
    </source>
</evidence>
<feature type="transmembrane region" description="Helical" evidence="7">
    <location>
        <begin position="68"/>
        <end position="86"/>
    </location>
</feature>
<name>A0A7U2ENC0_PHANO</name>
<sequence>MAPQQMEMPDLTKIPLGVNPSGAPPNFETPPTLVHSALGTGVALVIIGGIFLAFRLGTNLKLSKKLRLDDYLAVFAFAGGIAYWVLNLINSNNGLARHTWDLPMSTFTIPVMQRQTAIMFVIAPTLWASKAAILALYIRIFGSVVWLRRTSWIGIVCMAIFYSLNIVAAGVYCLPKMGEMWGPGVFARCAKSTWIHVVVGVFSCIADLVILVLPFPVLMRLRVSPIKKITLGLVFGTGVILVVMSVVSLWLRVLIFKEIDSTWNATLLEIVTVIELYGTIAVSCAPAMSAFWLNIFTKTTIWSRLKSSAVFSYIRSRTSSSRQTSQEKPSFVATVPTTPLPPPAKVEPTFHSTEILRDGSYDSESDGMSKKSTSSQSMV</sequence>
<organism evidence="9 10">
    <name type="scientific">Phaeosphaeria nodorum (strain SN15 / ATCC MYA-4574 / FGSC 10173)</name>
    <name type="common">Glume blotch fungus</name>
    <name type="synonym">Parastagonospora nodorum</name>
    <dbReference type="NCBI Taxonomy" id="321614"/>
    <lineage>
        <taxon>Eukaryota</taxon>
        <taxon>Fungi</taxon>
        <taxon>Dikarya</taxon>
        <taxon>Ascomycota</taxon>
        <taxon>Pezizomycotina</taxon>
        <taxon>Dothideomycetes</taxon>
        <taxon>Pleosporomycetidae</taxon>
        <taxon>Pleosporales</taxon>
        <taxon>Pleosporineae</taxon>
        <taxon>Phaeosphaeriaceae</taxon>
        <taxon>Parastagonospora</taxon>
    </lineage>
</organism>
<evidence type="ECO:0000256" key="2">
    <source>
        <dbReference type="ARBA" id="ARBA00022692"/>
    </source>
</evidence>
<dbReference type="OrthoDB" id="444631at2759"/>
<accession>A0A7U2ENC0</accession>
<evidence type="ECO:0000313" key="10">
    <source>
        <dbReference type="Proteomes" id="UP000663193"/>
    </source>
</evidence>
<dbReference type="PANTHER" id="PTHR33048">
    <property type="entry name" value="PTH11-LIKE INTEGRAL MEMBRANE PROTEIN (AFU_ORTHOLOGUE AFUA_5G11245)"/>
    <property type="match status" value="1"/>
</dbReference>
<feature type="compositionally biased region" description="Low complexity" evidence="6">
    <location>
        <begin position="322"/>
        <end position="337"/>
    </location>
</feature>
<dbReference type="RefSeq" id="XP_001799743.1">
    <property type="nucleotide sequence ID" value="XM_001799691.1"/>
</dbReference>
<feature type="compositionally biased region" description="Polar residues" evidence="6">
    <location>
        <begin position="370"/>
        <end position="379"/>
    </location>
</feature>
<feature type="transmembrane region" description="Helical" evidence="7">
    <location>
        <begin position="33"/>
        <end position="56"/>
    </location>
</feature>
<feature type="transmembrane region" description="Helical" evidence="7">
    <location>
        <begin position="117"/>
        <end position="140"/>
    </location>
</feature>
<dbReference type="KEGG" id="pno:SNOG_09450"/>
<feature type="domain" description="Rhodopsin" evidence="8">
    <location>
        <begin position="55"/>
        <end position="290"/>
    </location>
</feature>
<dbReference type="PANTHER" id="PTHR33048:SF146">
    <property type="entry name" value="INTEGRAL MEMBRANE PROTEIN"/>
    <property type="match status" value="1"/>
</dbReference>
<feature type="transmembrane region" description="Helical" evidence="7">
    <location>
        <begin position="231"/>
        <end position="256"/>
    </location>
</feature>
<proteinExistence type="inferred from homology"/>
<dbReference type="InterPro" id="IPR052337">
    <property type="entry name" value="SAT4-like"/>
</dbReference>
<evidence type="ECO:0000259" key="8">
    <source>
        <dbReference type="Pfam" id="PF20684"/>
    </source>
</evidence>
<protein>
    <recommendedName>
        <fullName evidence="8">Rhodopsin domain-containing protein</fullName>
    </recommendedName>
</protein>
<keyword evidence="4 7" id="KW-0472">Membrane</keyword>
<dbReference type="Proteomes" id="UP000663193">
    <property type="component" value="Chromosome 1"/>
</dbReference>
<reference evidence="10" key="1">
    <citation type="journal article" date="2021" name="BMC Genomics">
        <title>Chromosome-level genome assembly and manually-curated proteome of model necrotroph Parastagonospora nodorum Sn15 reveals a genome-wide trove of candidate effector homologs, and redundancy of virulence-related functions within an accessory chromosome.</title>
        <authorList>
            <person name="Bertazzoni S."/>
            <person name="Jones D.A.B."/>
            <person name="Phan H.T."/>
            <person name="Tan K.-C."/>
            <person name="Hane J.K."/>
        </authorList>
    </citation>
    <scope>NUCLEOTIDE SEQUENCE [LARGE SCALE GENOMIC DNA]</scope>
    <source>
        <strain evidence="10">SN15 / ATCC MYA-4574 / FGSC 10173)</strain>
    </source>
</reference>
<comment type="subcellular location">
    <subcellularLocation>
        <location evidence="1">Membrane</location>
        <topology evidence="1">Multi-pass membrane protein</topology>
    </subcellularLocation>
</comment>
<evidence type="ECO:0000256" key="5">
    <source>
        <dbReference type="ARBA" id="ARBA00038359"/>
    </source>
</evidence>
<keyword evidence="3 7" id="KW-1133">Transmembrane helix</keyword>
<feature type="transmembrane region" description="Helical" evidence="7">
    <location>
        <begin position="194"/>
        <end position="219"/>
    </location>
</feature>